<name>A0A0S3RZS8_PHAAN</name>
<dbReference type="EMBL" id="AP015037">
    <property type="protein sequence ID" value="BAT86089.1"/>
    <property type="molecule type" value="Genomic_DNA"/>
</dbReference>
<gene>
    <name evidence="1" type="primary">Vigan.04G370500</name>
    <name evidence="1" type="ORF">VIGAN_04370500</name>
</gene>
<dbReference type="Proteomes" id="UP000291084">
    <property type="component" value="Chromosome 4"/>
</dbReference>
<keyword evidence="2" id="KW-1185">Reference proteome</keyword>
<accession>A0A0S3RZS8</accession>
<evidence type="ECO:0000313" key="2">
    <source>
        <dbReference type="Proteomes" id="UP000291084"/>
    </source>
</evidence>
<sequence length="100" mass="11494">MTVVRFRCDEEILSQLRELIKLELDLFHGEVDAAEPQKQFENLSTGFERDIETNMFPSYEINKPYRPLASGDYSFGTGLILMFDSGIISNIMTPISLHYV</sequence>
<organism evidence="1 2">
    <name type="scientific">Vigna angularis var. angularis</name>
    <dbReference type="NCBI Taxonomy" id="157739"/>
    <lineage>
        <taxon>Eukaryota</taxon>
        <taxon>Viridiplantae</taxon>
        <taxon>Streptophyta</taxon>
        <taxon>Embryophyta</taxon>
        <taxon>Tracheophyta</taxon>
        <taxon>Spermatophyta</taxon>
        <taxon>Magnoliopsida</taxon>
        <taxon>eudicotyledons</taxon>
        <taxon>Gunneridae</taxon>
        <taxon>Pentapetalae</taxon>
        <taxon>rosids</taxon>
        <taxon>fabids</taxon>
        <taxon>Fabales</taxon>
        <taxon>Fabaceae</taxon>
        <taxon>Papilionoideae</taxon>
        <taxon>50 kb inversion clade</taxon>
        <taxon>NPAAA clade</taxon>
        <taxon>indigoferoid/millettioid clade</taxon>
        <taxon>Phaseoleae</taxon>
        <taxon>Vigna</taxon>
    </lineage>
</organism>
<reference evidence="1 2" key="1">
    <citation type="journal article" date="2015" name="Sci. Rep.">
        <title>The power of single molecule real-time sequencing technology in the de novo assembly of a eukaryotic genome.</title>
        <authorList>
            <person name="Sakai H."/>
            <person name="Naito K."/>
            <person name="Ogiso-Tanaka E."/>
            <person name="Takahashi Y."/>
            <person name="Iseki K."/>
            <person name="Muto C."/>
            <person name="Satou K."/>
            <person name="Teruya K."/>
            <person name="Shiroma A."/>
            <person name="Shimoji M."/>
            <person name="Hirano T."/>
            <person name="Itoh T."/>
            <person name="Kaga A."/>
            <person name="Tomooka N."/>
        </authorList>
    </citation>
    <scope>NUCLEOTIDE SEQUENCE [LARGE SCALE GENOMIC DNA]</scope>
    <source>
        <strain evidence="2">cv. Shumari</strain>
    </source>
</reference>
<evidence type="ECO:0000313" key="1">
    <source>
        <dbReference type="EMBL" id="BAT86089.1"/>
    </source>
</evidence>
<proteinExistence type="predicted"/>
<dbReference type="AlphaFoldDB" id="A0A0S3RZS8"/>
<protein>
    <submittedName>
        <fullName evidence="1">Uncharacterized protein</fullName>
    </submittedName>
</protein>